<evidence type="ECO:0000313" key="16">
    <source>
        <dbReference type="Proteomes" id="UP001209878"/>
    </source>
</evidence>
<dbReference type="InterPro" id="IPR000387">
    <property type="entry name" value="Tyr_Pase_dom"/>
</dbReference>
<dbReference type="Proteomes" id="UP001209878">
    <property type="component" value="Unassembled WGS sequence"/>
</dbReference>
<evidence type="ECO:0000256" key="7">
    <source>
        <dbReference type="ARBA" id="ARBA00022989"/>
    </source>
</evidence>
<dbReference type="PANTHER" id="PTHR46957:SF3">
    <property type="entry name" value="CYTOKINE RECEPTOR"/>
    <property type="match status" value="1"/>
</dbReference>
<keyword evidence="4" id="KW-0732">Signal</keyword>
<dbReference type="InterPro" id="IPR036116">
    <property type="entry name" value="FN3_sf"/>
</dbReference>
<name>A0AAD9K1C4_RIDPI</name>
<evidence type="ECO:0000256" key="8">
    <source>
        <dbReference type="ARBA" id="ARBA00023136"/>
    </source>
</evidence>
<reference evidence="15" key="1">
    <citation type="journal article" date="2023" name="Mol. Biol. Evol.">
        <title>Third-Generation Sequencing Reveals the Adaptive Role of the Epigenome in Three Deep-Sea Polychaetes.</title>
        <authorList>
            <person name="Perez M."/>
            <person name="Aroh O."/>
            <person name="Sun Y."/>
            <person name="Lan Y."/>
            <person name="Juniper S.K."/>
            <person name="Young C.R."/>
            <person name="Angers B."/>
            <person name="Qian P.Y."/>
        </authorList>
    </citation>
    <scope>NUCLEOTIDE SEQUENCE</scope>
    <source>
        <strain evidence="15">R07B-5</strain>
    </source>
</reference>
<dbReference type="EC" id="3.1.3.48" evidence="2"/>
<dbReference type="SMART" id="SM00404">
    <property type="entry name" value="PTPc_motif"/>
    <property type="match status" value="1"/>
</dbReference>
<sequence>MTAEERKVITVKVEDASKETYAVDITPLKHGYTYTFVVRAHNMKEGYPSTVSYAMPFVEPPTVIPLDEAVPKVETNENGKEVTKHNQFQIKFRNPFTDEYGPVESYSVIVTKNSKDSHLRDGHLPYWSTLQKSESVFTYVAIEKCKTLFKDENSCGRKVRVKRDAGAKAAVVPEVKITVGGDVDCDEEKNVSCNGPLSSSTTYYVKLRAYTDGDKFKDTPLSAPITTAFVVIVIVAVVLTLLKRRGFFNKKESSSNDDKFVDPLRPGDNEKPDTSHQVKLDKFSVHWEKMNKDSQLEFAAAYEELKPIGTEQPQKIALLPVNRAKNRFTNILPYDKTRIKLMSGEEEDEGTDYINGNWMPGYNSKREYAVVQGPLPGTKDDMWRMIWEHNARAIVMLTKCVEKGREKCDHYWPVDTQPMFYGDLKVEIQSENRTADWIITKMKVSLGTQCRNITHFHYIAWPDFGVPDNPQSLIGFVRLVRRSLEPVGGPIVVHCSAGVGRSGTFIVLDRLLQHIEEHDWVDIYNTVYEMRLYRNYMVQTEAQYVCIHSCLLCVLEGREGSDEEGEDNEAYEGEYRSSQSQDNTNTSHASFLKSTPQHFTPNIHSECLNILSLILSSSSLTIFLGARSVNLQGQLLDQEKKCHTKTKSTKVPFIQLKKQ</sequence>
<keyword evidence="16" id="KW-1185">Reference proteome</keyword>
<evidence type="ECO:0000313" key="15">
    <source>
        <dbReference type="EMBL" id="KAK2163047.1"/>
    </source>
</evidence>
<feature type="region of interest" description="Disordered" evidence="11">
    <location>
        <begin position="561"/>
        <end position="591"/>
    </location>
</feature>
<evidence type="ECO:0000256" key="4">
    <source>
        <dbReference type="ARBA" id="ARBA00022729"/>
    </source>
</evidence>
<evidence type="ECO:0000256" key="2">
    <source>
        <dbReference type="ARBA" id="ARBA00013064"/>
    </source>
</evidence>
<keyword evidence="9" id="KW-0325">Glycoprotein</keyword>
<evidence type="ECO:0000256" key="12">
    <source>
        <dbReference type="SAM" id="Phobius"/>
    </source>
</evidence>
<dbReference type="PANTHER" id="PTHR46957">
    <property type="entry name" value="CYTOKINE RECEPTOR"/>
    <property type="match status" value="1"/>
</dbReference>
<keyword evidence="7 12" id="KW-1133">Transmembrane helix</keyword>
<evidence type="ECO:0000256" key="10">
    <source>
        <dbReference type="ARBA" id="ARBA00051722"/>
    </source>
</evidence>
<dbReference type="PROSITE" id="PS00383">
    <property type="entry name" value="TYR_PHOSPHATASE_1"/>
    <property type="match status" value="1"/>
</dbReference>
<dbReference type="InterPro" id="IPR016130">
    <property type="entry name" value="Tyr_Pase_AS"/>
</dbReference>
<gene>
    <name evidence="15" type="ORF">NP493_1486g00011</name>
</gene>
<keyword evidence="3 12" id="KW-0812">Transmembrane</keyword>
<dbReference type="FunFam" id="3.90.190.10:FF:000009">
    <property type="entry name" value="Receptor-type tyrosine-protein phosphatase beta"/>
    <property type="match status" value="1"/>
</dbReference>
<feature type="compositionally biased region" description="Acidic residues" evidence="11">
    <location>
        <begin position="561"/>
        <end position="572"/>
    </location>
</feature>
<dbReference type="InterPro" id="IPR050713">
    <property type="entry name" value="RTP_Phos/Ushers"/>
</dbReference>
<evidence type="ECO:0000256" key="11">
    <source>
        <dbReference type="SAM" id="MobiDB-lite"/>
    </source>
</evidence>
<organism evidence="15 16">
    <name type="scientific">Ridgeia piscesae</name>
    <name type="common">Tubeworm</name>
    <dbReference type="NCBI Taxonomy" id="27915"/>
    <lineage>
        <taxon>Eukaryota</taxon>
        <taxon>Metazoa</taxon>
        <taxon>Spiralia</taxon>
        <taxon>Lophotrochozoa</taxon>
        <taxon>Annelida</taxon>
        <taxon>Polychaeta</taxon>
        <taxon>Sedentaria</taxon>
        <taxon>Canalipalpata</taxon>
        <taxon>Sabellida</taxon>
        <taxon>Siboglinidae</taxon>
        <taxon>Ridgeia</taxon>
    </lineage>
</organism>
<keyword evidence="5" id="KW-0378">Hydrolase</keyword>
<evidence type="ECO:0000256" key="6">
    <source>
        <dbReference type="ARBA" id="ARBA00022912"/>
    </source>
</evidence>
<keyword evidence="8 12" id="KW-0472">Membrane</keyword>
<dbReference type="SUPFAM" id="SSF52799">
    <property type="entry name" value="(Phosphotyrosine protein) phosphatases II"/>
    <property type="match status" value="1"/>
</dbReference>
<comment type="catalytic activity">
    <reaction evidence="10">
        <text>O-phospho-L-tyrosyl-[protein] + H2O = L-tyrosyl-[protein] + phosphate</text>
        <dbReference type="Rhea" id="RHEA:10684"/>
        <dbReference type="Rhea" id="RHEA-COMP:10136"/>
        <dbReference type="Rhea" id="RHEA-COMP:20101"/>
        <dbReference type="ChEBI" id="CHEBI:15377"/>
        <dbReference type="ChEBI" id="CHEBI:43474"/>
        <dbReference type="ChEBI" id="CHEBI:46858"/>
        <dbReference type="ChEBI" id="CHEBI:61978"/>
        <dbReference type="EC" id="3.1.3.48"/>
    </reaction>
</comment>
<evidence type="ECO:0000256" key="3">
    <source>
        <dbReference type="ARBA" id="ARBA00022692"/>
    </source>
</evidence>
<dbReference type="GO" id="GO:0016020">
    <property type="term" value="C:membrane"/>
    <property type="evidence" value="ECO:0007669"/>
    <property type="project" value="UniProtKB-SubCell"/>
</dbReference>
<dbReference type="Pfam" id="PF00102">
    <property type="entry name" value="Y_phosphatase"/>
    <property type="match status" value="1"/>
</dbReference>
<evidence type="ECO:0000259" key="14">
    <source>
        <dbReference type="PROSITE" id="PS50056"/>
    </source>
</evidence>
<dbReference type="PRINTS" id="PR00700">
    <property type="entry name" value="PRTYPHPHTASE"/>
</dbReference>
<feature type="domain" description="Tyrosine specific protein phosphatases" evidence="14">
    <location>
        <begin position="471"/>
        <end position="545"/>
    </location>
</feature>
<dbReference type="GO" id="GO:0004725">
    <property type="term" value="F:protein tyrosine phosphatase activity"/>
    <property type="evidence" value="ECO:0007669"/>
    <property type="project" value="UniProtKB-EC"/>
</dbReference>
<evidence type="ECO:0000256" key="9">
    <source>
        <dbReference type="ARBA" id="ARBA00023180"/>
    </source>
</evidence>
<dbReference type="InterPro" id="IPR000242">
    <property type="entry name" value="PTP_cat"/>
</dbReference>
<dbReference type="EMBL" id="JAODUO010001484">
    <property type="protein sequence ID" value="KAK2163047.1"/>
    <property type="molecule type" value="Genomic_DNA"/>
</dbReference>
<evidence type="ECO:0000256" key="1">
    <source>
        <dbReference type="ARBA" id="ARBA00004479"/>
    </source>
</evidence>
<dbReference type="InterPro" id="IPR003595">
    <property type="entry name" value="Tyr_Pase_cat"/>
</dbReference>
<comment type="subcellular location">
    <subcellularLocation>
        <location evidence="1">Membrane</location>
        <topology evidence="1">Single-pass type I membrane protein</topology>
    </subcellularLocation>
</comment>
<keyword evidence="6" id="KW-0904">Protein phosphatase</keyword>
<dbReference type="SMART" id="SM00194">
    <property type="entry name" value="PTPc"/>
    <property type="match status" value="1"/>
</dbReference>
<dbReference type="PROSITE" id="PS50056">
    <property type="entry name" value="TYR_PHOSPHATASE_2"/>
    <property type="match status" value="1"/>
</dbReference>
<comment type="caution">
    <text evidence="15">The sequence shown here is derived from an EMBL/GenBank/DDBJ whole genome shotgun (WGS) entry which is preliminary data.</text>
</comment>
<feature type="domain" description="Tyrosine-protein phosphatase" evidence="13">
    <location>
        <begin position="298"/>
        <end position="554"/>
    </location>
</feature>
<feature type="compositionally biased region" description="Polar residues" evidence="11">
    <location>
        <begin position="576"/>
        <end position="591"/>
    </location>
</feature>
<dbReference type="AlphaFoldDB" id="A0AAD9K1C4"/>
<dbReference type="InterPro" id="IPR029021">
    <property type="entry name" value="Prot-tyrosine_phosphatase-like"/>
</dbReference>
<dbReference type="SUPFAM" id="SSF49265">
    <property type="entry name" value="Fibronectin type III"/>
    <property type="match status" value="1"/>
</dbReference>
<evidence type="ECO:0000259" key="13">
    <source>
        <dbReference type="PROSITE" id="PS50055"/>
    </source>
</evidence>
<protein>
    <recommendedName>
        <fullName evidence="2">protein-tyrosine-phosphatase</fullName>
        <ecNumber evidence="2">3.1.3.48</ecNumber>
    </recommendedName>
</protein>
<dbReference type="Gene3D" id="3.90.190.10">
    <property type="entry name" value="Protein tyrosine phosphatase superfamily"/>
    <property type="match status" value="1"/>
</dbReference>
<evidence type="ECO:0000256" key="5">
    <source>
        <dbReference type="ARBA" id="ARBA00022801"/>
    </source>
</evidence>
<proteinExistence type="predicted"/>
<dbReference type="PROSITE" id="PS50055">
    <property type="entry name" value="TYR_PHOSPHATASE_PTP"/>
    <property type="match status" value="1"/>
</dbReference>
<feature type="transmembrane region" description="Helical" evidence="12">
    <location>
        <begin position="221"/>
        <end position="242"/>
    </location>
</feature>
<accession>A0AAD9K1C4</accession>
<feature type="region of interest" description="Disordered" evidence="11">
    <location>
        <begin position="251"/>
        <end position="277"/>
    </location>
</feature>